<accession>A0A9E7E1M5</accession>
<dbReference type="InterPro" id="IPR056919">
    <property type="entry name" value="Phage_TAC_18"/>
</dbReference>
<keyword evidence="2" id="KW-1185">Reference proteome</keyword>
<name>A0A9E7E1M5_9CAUD</name>
<sequence length="104" mass="11708">MGPHEQTIAKQAIRAGQPIPARIANAPELHIGLELFINAFFDLDTERQAGYSIGPIPWSKIKEYSVAYAFDEDLTEDLFYFVKALDNAHMKRLEAESKAKNKVS</sequence>
<evidence type="ECO:0000313" key="2">
    <source>
        <dbReference type="Proteomes" id="UP001056608"/>
    </source>
</evidence>
<dbReference type="Proteomes" id="UP001056608">
    <property type="component" value="Segment"/>
</dbReference>
<protein>
    <submittedName>
        <fullName evidence="1">Tail chaperonin</fullName>
    </submittedName>
</protein>
<gene>
    <name evidence="1" type="ORF">Pfeifenkraut_BL30019</name>
</gene>
<dbReference type="Pfam" id="PF23812">
    <property type="entry name" value="Phage_TAC_18"/>
    <property type="match status" value="1"/>
</dbReference>
<organism evidence="1 2">
    <name type="scientific">Xanthomonas phage Pfeifenkraut</name>
    <dbReference type="NCBI Taxonomy" id="2939132"/>
    <lineage>
        <taxon>Viruses</taxon>
        <taxon>Duplodnaviria</taxon>
        <taxon>Heunggongvirae</taxon>
        <taxon>Uroviricota</taxon>
        <taxon>Caudoviricetes</taxon>
        <taxon>Stanbaylleyvirinae</taxon>
        <taxon>Shirevirus</taxon>
        <taxon>Shirevirus pfeifenkraut</taxon>
    </lineage>
</organism>
<reference evidence="1" key="1">
    <citation type="journal article" date="2022" name="Viruses">
        <title>Isolation of novel Xanthomonas phages for the plant pathogens X. translucens and X. campestris.</title>
        <authorList>
            <person name="Erdrich S.H."/>
            <person name="Sharma V."/>
            <person name="Schurr U."/>
            <person name="Arsova B."/>
            <person name="Frunzke J."/>
        </authorList>
    </citation>
    <scope>NUCLEOTIDE SEQUENCE</scope>
</reference>
<dbReference type="EMBL" id="ON189044">
    <property type="protein sequence ID" value="URA06916.1"/>
    <property type="molecule type" value="Genomic_DNA"/>
</dbReference>
<proteinExistence type="predicted"/>
<evidence type="ECO:0000313" key="1">
    <source>
        <dbReference type="EMBL" id="URA06916.1"/>
    </source>
</evidence>